<evidence type="ECO:0000256" key="6">
    <source>
        <dbReference type="ARBA" id="ARBA00023180"/>
    </source>
</evidence>
<comment type="function">
    <text evidence="8">Required to protect lysosomal transporter MFSD1 from lysosomal proteolysis and for MFSD1 lysosomal localization.</text>
</comment>
<evidence type="ECO:0000256" key="7">
    <source>
        <dbReference type="ARBA" id="ARBA00023228"/>
    </source>
</evidence>
<keyword evidence="14" id="KW-1185">Reference proteome</keyword>
<evidence type="ECO:0000256" key="1">
    <source>
        <dbReference type="ARBA" id="ARBA00010599"/>
    </source>
</evidence>
<evidence type="ECO:0000256" key="11">
    <source>
        <dbReference type="SAM" id="Phobius"/>
    </source>
</evidence>
<evidence type="ECO:0000256" key="10">
    <source>
        <dbReference type="ARBA" id="ARBA00044960"/>
    </source>
</evidence>
<comment type="subunit">
    <text evidence="10">Interacts (via lumenal domain) with lysosomal protein MFSD1; the interaction starts while both proteins are still in the endoplasmic reticulum and is required for stabilization of MFSD1 in lysosomes but has no direct effect on its targeting to lysosomes or transporter activity.</text>
</comment>
<feature type="signal peptide" evidence="12">
    <location>
        <begin position="1"/>
        <end position="24"/>
    </location>
</feature>
<evidence type="ECO:0000256" key="9">
    <source>
        <dbReference type="ARBA" id="ARBA00024189"/>
    </source>
</evidence>
<proteinExistence type="inferred from homology"/>
<sequence length="388" mass="42863">MLSLNKVTIVQTITLIFALSFARGQDRKINATLYPGCQVCTENDTLVYIRAEGAHNTIHQLWDFTGGMPLVILTVAGVNSTMNITWDHTTPVKFSISEQPKYSFATAIDKLYEYDDIHDNGYIDEKVPKRSVDLWRATWWPHSMVLTDQEVMVQLRGHVNDYGRSGTIDIKLDMLPFQDYAAELPHLIHTANSTLLDVSLVNFTTSPDYNASRYALNLLMVSQDSSNSTMTTTVRKSLDDEHTPGIFEIVEVESPRSSSGPGAYVQFRPVAYRQRARDVASSTRARPSVPARTRIPEHSTLRAFYRGVDPSTLLVQNMRISFGEPGDGFYAHHNYTAWSASLGYGRAPVEGFSALVVGIVACGLGAPALLLLLGGAYACASARRPPAP</sequence>
<evidence type="ECO:0000313" key="13">
    <source>
        <dbReference type="EMBL" id="CAH0399591.1"/>
    </source>
</evidence>
<keyword evidence="2 11" id="KW-0812">Transmembrane</keyword>
<evidence type="ECO:0000256" key="12">
    <source>
        <dbReference type="SAM" id="SignalP"/>
    </source>
</evidence>
<keyword evidence="7" id="KW-0458">Lysosome</keyword>
<dbReference type="Pfam" id="PF15065">
    <property type="entry name" value="NCU-G1"/>
    <property type="match status" value="1"/>
</dbReference>
<accession>A0ABN8AZM5</accession>
<evidence type="ECO:0000256" key="8">
    <source>
        <dbReference type="ARBA" id="ARBA00024176"/>
    </source>
</evidence>
<keyword evidence="5 11" id="KW-0472">Membrane</keyword>
<evidence type="ECO:0000256" key="5">
    <source>
        <dbReference type="ARBA" id="ARBA00023136"/>
    </source>
</evidence>
<evidence type="ECO:0000313" key="14">
    <source>
        <dbReference type="Proteomes" id="UP001153292"/>
    </source>
</evidence>
<comment type="similarity">
    <text evidence="1">Belongs to the GLMP family.</text>
</comment>
<keyword evidence="4 11" id="KW-1133">Transmembrane helix</keyword>
<gene>
    <name evidence="13" type="ORF">CHILSU_LOCUS2742</name>
</gene>
<keyword evidence="3 12" id="KW-0732">Signal</keyword>
<keyword evidence="6" id="KW-0325">Glycoprotein</keyword>
<comment type="subcellular location">
    <subcellularLocation>
        <location evidence="9">Lysosome membrane</location>
        <topology evidence="9">Single-pass type I membrane protein</topology>
        <orientation evidence="9">Lumenal side</orientation>
    </subcellularLocation>
</comment>
<evidence type="ECO:0000256" key="2">
    <source>
        <dbReference type="ARBA" id="ARBA00022692"/>
    </source>
</evidence>
<evidence type="ECO:0000256" key="3">
    <source>
        <dbReference type="ARBA" id="ARBA00022729"/>
    </source>
</evidence>
<organism evidence="13 14">
    <name type="scientific">Chilo suppressalis</name>
    <name type="common">Asiatic rice borer moth</name>
    <dbReference type="NCBI Taxonomy" id="168631"/>
    <lineage>
        <taxon>Eukaryota</taxon>
        <taxon>Metazoa</taxon>
        <taxon>Ecdysozoa</taxon>
        <taxon>Arthropoda</taxon>
        <taxon>Hexapoda</taxon>
        <taxon>Insecta</taxon>
        <taxon>Pterygota</taxon>
        <taxon>Neoptera</taxon>
        <taxon>Endopterygota</taxon>
        <taxon>Lepidoptera</taxon>
        <taxon>Glossata</taxon>
        <taxon>Ditrysia</taxon>
        <taxon>Pyraloidea</taxon>
        <taxon>Crambidae</taxon>
        <taxon>Crambinae</taxon>
        <taxon>Chilo</taxon>
    </lineage>
</organism>
<feature type="chain" id="PRO_5046336638" evidence="12">
    <location>
        <begin position="25"/>
        <end position="388"/>
    </location>
</feature>
<reference evidence="13" key="1">
    <citation type="submission" date="2021-12" db="EMBL/GenBank/DDBJ databases">
        <authorList>
            <person name="King R."/>
        </authorList>
    </citation>
    <scope>NUCLEOTIDE SEQUENCE</scope>
</reference>
<dbReference type="PANTHER" id="PTHR31981:SF1">
    <property type="entry name" value="GLYCOSYLATED LYSOSOMAL MEMBRANE PROTEIN"/>
    <property type="match status" value="1"/>
</dbReference>
<name>A0ABN8AZM5_CHISP</name>
<dbReference type="InterPro" id="IPR029382">
    <property type="entry name" value="NCU-G1"/>
</dbReference>
<dbReference type="EMBL" id="OU963907">
    <property type="protein sequence ID" value="CAH0399591.1"/>
    <property type="molecule type" value="Genomic_DNA"/>
</dbReference>
<feature type="transmembrane region" description="Helical" evidence="11">
    <location>
        <begin position="352"/>
        <end position="380"/>
    </location>
</feature>
<dbReference type="Proteomes" id="UP001153292">
    <property type="component" value="Chromosome 14"/>
</dbReference>
<evidence type="ECO:0000256" key="4">
    <source>
        <dbReference type="ARBA" id="ARBA00022989"/>
    </source>
</evidence>
<dbReference type="PANTHER" id="PTHR31981">
    <property type="entry name" value="GLYCOSYLATED LYSOSOMAL MEMBRANE PROTEIN"/>
    <property type="match status" value="1"/>
</dbReference>
<protein>
    <submittedName>
        <fullName evidence="13">Uncharacterized protein</fullName>
    </submittedName>
</protein>